<evidence type="ECO:0000256" key="2">
    <source>
        <dbReference type="ARBA" id="ARBA00022692"/>
    </source>
</evidence>
<feature type="transmembrane region" description="Helical" evidence="5">
    <location>
        <begin position="249"/>
        <end position="267"/>
    </location>
</feature>
<organism evidence="7 8">
    <name type="scientific">Cryptolaemus montrouzieri</name>
    <dbReference type="NCBI Taxonomy" id="559131"/>
    <lineage>
        <taxon>Eukaryota</taxon>
        <taxon>Metazoa</taxon>
        <taxon>Ecdysozoa</taxon>
        <taxon>Arthropoda</taxon>
        <taxon>Hexapoda</taxon>
        <taxon>Insecta</taxon>
        <taxon>Pterygota</taxon>
        <taxon>Neoptera</taxon>
        <taxon>Endopterygota</taxon>
        <taxon>Coleoptera</taxon>
        <taxon>Polyphaga</taxon>
        <taxon>Cucujiformia</taxon>
        <taxon>Coccinelloidea</taxon>
        <taxon>Coccinellidae</taxon>
        <taxon>Scymninae</taxon>
        <taxon>Scymnini</taxon>
        <taxon>Cryptolaemus</taxon>
    </lineage>
</organism>
<evidence type="ECO:0000256" key="4">
    <source>
        <dbReference type="ARBA" id="ARBA00023136"/>
    </source>
</evidence>
<dbReference type="Pfam" id="PF04116">
    <property type="entry name" value="FA_hydroxylase"/>
    <property type="match status" value="1"/>
</dbReference>
<dbReference type="AlphaFoldDB" id="A0ABD2NCD5"/>
<dbReference type="EMBL" id="JABFTP020000103">
    <property type="protein sequence ID" value="KAL3276408.1"/>
    <property type="molecule type" value="Genomic_DNA"/>
</dbReference>
<dbReference type="InterPro" id="IPR006694">
    <property type="entry name" value="Fatty_acid_hydroxylase"/>
</dbReference>
<evidence type="ECO:0000259" key="6">
    <source>
        <dbReference type="Pfam" id="PF04116"/>
    </source>
</evidence>
<comment type="caution">
    <text evidence="7">The sequence shown here is derived from an EMBL/GenBank/DDBJ whole genome shotgun (WGS) entry which is preliminary data.</text>
</comment>
<feature type="domain" description="Fatty acid hydroxylase" evidence="6">
    <location>
        <begin position="187"/>
        <end position="317"/>
    </location>
</feature>
<evidence type="ECO:0000256" key="5">
    <source>
        <dbReference type="SAM" id="Phobius"/>
    </source>
</evidence>
<keyword evidence="8" id="KW-1185">Reference proteome</keyword>
<proteinExistence type="predicted"/>
<protein>
    <recommendedName>
        <fullName evidence="6">Fatty acid hydroxylase domain-containing protein</fullName>
    </recommendedName>
</protein>
<feature type="transmembrane region" description="Helical" evidence="5">
    <location>
        <begin position="223"/>
        <end position="243"/>
    </location>
</feature>
<comment type="subcellular location">
    <subcellularLocation>
        <location evidence="1">Membrane</location>
    </subcellularLocation>
</comment>
<feature type="transmembrane region" description="Helical" evidence="5">
    <location>
        <begin position="180"/>
        <end position="202"/>
    </location>
</feature>
<keyword evidence="2 5" id="KW-0812">Transmembrane</keyword>
<evidence type="ECO:0000256" key="1">
    <source>
        <dbReference type="ARBA" id="ARBA00004370"/>
    </source>
</evidence>
<evidence type="ECO:0000313" key="7">
    <source>
        <dbReference type="EMBL" id="KAL3276408.1"/>
    </source>
</evidence>
<dbReference type="InterPro" id="IPR050307">
    <property type="entry name" value="Sterol_Desaturase_Related"/>
</dbReference>
<keyword evidence="3 5" id="KW-1133">Transmembrane helix</keyword>
<dbReference type="GO" id="GO:0016020">
    <property type="term" value="C:membrane"/>
    <property type="evidence" value="ECO:0007669"/>
    <property type="project" value="UniProtKB-SubCell"/>
</dbReference>
<reference evidence="7 8" key="1">
    <citation type="journal article" date="2021" name="BMC Biol.">
        <title>Horizontally acquired antibacterial genes associated with adaptive radiation of ladybird beetles.</title>
        <authorList>
            <person name="Li H.S."/>
            <person name="Tang X.F."/>
            <person name="Huang Y.H."/>
            <person name="Xu Z.Y."/>
            <person name="Chen M.L."/>
            <person name="Du X.Y."/>
            <person name="Qiu B.Y."/>
            <person name="Chen P.T."/>
            <person name="Zhang W."/>
            <person name="Slipinski A."/>
            <person name="Escalona H.E."/>
            <person name="Waterhouse R.M."/>
            <person name="Zwick A."/>
            <person name="Pang H."/>
        </authorList>
    </citation>
    <scope>NUCLEOTIDE SEQUENCE [LARGE SCALE GENOMIC DNA]</scope>
    <source>
        <strain evidence="7">SYSU2018</strain>
    </source>
</reference>
<feature type="transmembrane region" description="Helical" evidence="5">
    <location>
        <begin position="35"/>
        <end position="57"/>
    </location>
</feature>
<feature type="transmembrane region" description="Helical" evidence="5">
    <location>
        <begin position="142"/>
        <end position="165"/>
    </location>
</feature>
<sequence>MTREFVDSLSVRWTEKYDEKISKFWKKLPTPLKNISVFCAVLLLGISISGNWINLWVHLCLQINSSVRNIKTINNNERSFEYVELKGFWSFFVAANAVSFVIYLSIGGFLHWYYYVRQRDRAEEWKCQPNKFLTPDLEKHEIIFGSVTLFLNGTLSSLLACYIYNGGPCSVYYDIQEYGWPWFILQFVVIFVYQDYLTYWMHRIFHTPWLYKHFHKMHHKYKYPTAFSVTAIHPVESIFIQSVLATPLFLFPVHWLSFYIVVMYTYYHGIIDHSGINFKSYWWQPWQPDAIFHDNHHQYFHVNFGFNICIWDTIHGTCRQKERVYNEEIFYGKGKSLKEVTEEEIEVDMDERNSENPLAYRNDKLEYQLDRSEIEKIRH</sequence>
<keyword evidence="4 5" id="KW-0472">Membrane</keyword>
<gene>
    <name evidence="7" type="ORF">HHI36_011792</name>
</gene>
<name>A0ABD2NCD5_9CUCU</name>
<dbReference type="Proteomes" id="UP001516400">
    <property type="component" value="Unassembled WGS sequence"/>
</dbReference>
<feature type="transmembrane region" description="Helical" evidence="5">
    <location>
        <begin position="88"/>
        <end position="116"/>
    </location>
</feature>
<dbReference type="PANTHER" id="PTHR11863">
    <property type="entry name" value="STEROL DESATURASE"/>
    <property type="match status" value="1"/>
</dbReference>
<accession>A0ABD2NCD5</accession>
<evidence type="ECO:0000313" key="8">
    <source>
        <dbReference type="Proteomes" id="UP001516400"/>
    </source>
</evidence>
<evidence type="ECO:0000256" key="3">
    <source>
        <dbReference type="ARBA" id="ARBA00022989"/>
    </source>
</evidence>